<dbReference type="EMBL" id="ABCS01000170">
    <property type="protein sequence ID" value="EDM73837.1"/>
    <property type="molecule type" value="Genomic_DNA"/>
</dbReference>
<dbReference type="Proteomes" id="UP000005801">
    <property type="component" value="Unassembled WGS sequence"/>
</dbReference>
<evidence type="ECO:0000259" key="1">
    <source>
        <dbReference type="Pfam" id="PF20004"/>
    </source>
</evidence>
<comment type="caution">
    <text evidence="2">The sequence shown here is derived from an EMBL/GenBank/DDBJ whole genome shotgun (WGS) entry which is preliminary data.</text>
</comment>
<name>A6GJV8_9BACT</name>
<accession>A6GJV8</accession>
<dbReference type="Pfam" id="PF20004">
    <property type="entry name" value="fvmX6"/>
    <property type="match status" value="1"/>
</dbReference>
<gene>
    <name evidence="2" type="ORF">PPSIR1_14375</name>
</gene>
<keyword evidence="3" id="KW-1185">Reference proteome</keyword>
<evidence type="ECO:0000313" key="2">
    <source>
        <dbReference type="EMBL" id="EDM73837.1"/>
    </source>
</evidence>
<feature type="domain" description="FtsH ternary system" evidence="1">
    <location>
        <begin position="4"/>
        <end position="220"/>
    </location>
</feature>
<proteinExistence type="predicted"/>
<dbReference type="eggNOG" id="ENOG50334KD">
    <property type="taxonomic scope" value="Bacteria"/>
</dbReference>
<dbReference type="InterPro" id="IPR045485">
    <property type="entry name" value="fvmX6"/>
</dbReference>
<organism evidence="2 3">
    <name type="scientific">Plesiocystis pacifica SIR-1</name>
    <dbReference type="NCBI Taxonomy" id="391625"/>
    <lineage>
        <taxon>Bacteria</taxon>
        <taxon>Pseudomonadati</taxon>
        <taxon>Myxococcota</taxon>
        <taxon>Polyangia</taxon>
        <taxon>Nannocystales</taxon>
        <taxon>Nannocystaceae</taxon>
        <taxon>Plesiocystis</taxon>
    </lineage>
</organism>
<sequence>ASPKKRLKARPQSLADELLHYLAVEPLDKAGAALDQPAFASSALCQLGYADRVPFTTAAPDYARWVEGPGAVVLEALQDQLSARWQAMETSKGDLFELQDMIGLGERQGLALDGLFAAIEASEDLDDGRPARRDLASFLVEAGVALLASGPERRCPTPQWWTQKLDLRASLSQRQAAFRGAATFLRALARTLGRWVEDAGLVAHFDEDYAAAQLLLTSWRPFHETLDRGDDRPVLAHGAAPLPGSVLGRARAIAASLESLHSLGGSSSD</sequence>
<evidence type="ECO:0000313" key="3">
    <source>
        <dbReference type="Proteomes" id="UP000005801"/>
    </source>
</evidence>
<dbReference type="AlphaFoldDB" id="A6GJV8"/>
<feature type="non-terminal residue" evidence="2">
    <location>
        <position position="1"/>
    </location>
</feature>
<reference evidence="2 3" key="1">
    <citation type="submission" date="2007-06" db="EMBL/GenBank/DDBJ databases">
        <authorList>
            <person name="Shimkets L."/>
            <person name="Ferriera S."/>
            <person name="Johnson J."/>
            <person name="Kravitz S."/>
            <person name="Beeson K."/>
            <person name="Sutton G."/>
            <person name="Rogers Y.-H."/>
            <person name="Friedman R."/>
            <person name="Frazier M."/>
            <person name="Venter J.C."/>
        </authorList>
    </citation>
    <scope>NUCLEOTIDE SEQUENCE [LARGE SCALE GENOMIC DNA]</scope>
    <source>
        <strain evidence="2 3">SIR-1</strain>
    </source>
</reference>
<protein>
    <recommendedName>
        <fullName evidence="1">FtsH ternary system domain-containing protein</fullName>
    </recommendedName>
</protein>
<dbReference type="STRING" id="391625.PPSIR1_14375"/>